<dbReference type="PANTHER" id="PTHR13242:SF0">
    <property type="entry name" value="EUKARYOTIC TRANSLATION INITIATION FACTOR 3 SUBUNIT L"/>
    <property type="match status" value="1"/>
</dbReference>
<dbReference type="GO" id="GO:0005852">
    <property type="term" value="C:eukaryotic translation initiation factor 3 complex"/>
    <property type="evidence" value="ECO:0007669"/>
    <property type="project" value="UniProtKB-UniRule"/>
</dbReference>
<evidence type="ECO:0000313" key="5">
    <source>
        <dbReference type="EMBL" id="OAF71997.1"/>
    </source>
</evidence>
<dbReference type="EMBL" id="LWCA01000010">
    <property type="protein sequence ID" value="OAF71997.1"/>
    <property type="molecule type" value="Genomic_DNA"/>
</dbReference>
<dbReference type="Proteomes" id="UP000078046">
    <property type="component" value="Unassembled WGS sequence"/>
</dbReference>
<comment type="similarity">
    <text evidence="4">Belongs to the eIF-3 subunit L family.</text>
</comment>
<dbReference type="Pfam" id="PF10255">
    <property type="entry name" value="Paf67"/>
    <property type="match status" value="1"/>
</dbReference>
<comment type="subcellular location">
    <subcellularLocation>
        <location evidence="4">Cytoplasm</location>
    </subcellularLocation>
</comment>
<keyword evidence="6" id="KW-1185">Reference proteome</keyword>
<dbReference type="AlphaFoldDB" id="A0A177BCH3"/>
<dbReference type="PANTHER" id="PTHR13242">
    <property type="entry name" value="EUKARYOTIC TRANSLATION INITIATION FACTOR 3"/>
    <property type="match status" value="1"/>
</dbReference>
<dbReference type="HAMAP" id="MF_03011">
    <property type="entry name" value="eIF3l"/>
    <property type="match status" value="1"/>
</dbReference>
<keyword evidence="1 4" id="KW-0963">Cytoplasm</keyword>
<name>A0A177BCH3_9BILA</name>
<dbReference type="GO" id="GO:0003743">
    <property type="term" value="F:translation initiation factor activity"/>
    <property type="evidence" value="ECO:0007669"/>
    <property type="project" value="UniProtKB-UniRule"/>
</dbReference>
<dbReference type="OrthoDB" id="15082at2759"/>
<dbReference type="GO" id="GO:0001732">
    <property type="term" value="P:formation of cytoplasmic translation initiation complex"/>
    <property type="evidence" value="ECO:0007669"/>
    <property type="project" value="UniProtKB-UniRule"/>
</dbReference>
<reference evidence="5 6" key="1">
    <citation type="submission" date="2016-04" db="EMBL/GenBank/DDBJ databases">
        <title>The genome of Intoshia linei affirms orthonectids as highly simplified spiralians.</title>
        <authorList>
            <person name="Mikhailov K.V."/>
            <person name="Slusarev G.S."/>
            <person name="Nikitin M.A."/>
            <person name="Logacheva M.D."/>
            <person name="Penin A."/>
            <person name="Aleoshin V."/>
            <person name="Panchin Y.V."/>
        </authorList>
    </citation>
    <scope>NUCLEOTIDE SEQUENCE [LARGE SCALE GENOMIC DNA]</scope>
    <source>
        <strain evidence="5">Intl2013</strain>
        <tissue evidence="5">Whole animal</tissue>
    </source>
</reference>
<gene>
    <name evidence="5" type="ORF">A3Q56_00221</name>
</gene>
<proteinExistence type="inferred from homology"/>
<dbReference type="GO" id="GO:0033290">
    <property type="term" value="C:eukaryotic 48S preinitiation complex"/>
    <property type="evidence" value="ECO:0007669"/>
    <property type="project" value="UniProtKB-UniRule"/>
</dbReference>
<comment type="subunit">
    <text evidence="4">Component of the eukaryotic translation initiation factor 3 (eIF-3) complex.</text>
</comment>
<keyword evidence="3 4" id="KW-0648">Protein biosynthesis</keyword>
<keyword evidence="2 4" id="KW-0396">Initiation factor</keyword>
<protein>
    <recommendedName>
        <fullName evidence="4">Eukaryotic translation initiation factor 3 subunit L</fullName>
        <shortName evidence="4">eIF3l</shortName>
    </recommendedName>
</protein>
<evidence type="ECO:0000313" key="6">
    <source>
        <dbReference type="Proteomes" id="UP000078046"/>
    </source>
</evidence>
<dbReference type="InterPro" id="IPR019382">
    <property type="entry name" value="eIF3l"/>
</dbReference>
<evidence type="ECO:0000256" key="3">
    <source>
        <dbReference type="ARBA" id="ARBA00022917"/>
    </source>
</evidence>
<comment type="caution">
    <text evidence="5">The sequence shown here is derived from an EMBL/GenBank/DDBJ whole genome shotgun (WGS) entry which is preliminary data.</text>
</comment>
<accession>A0A177BCH3</accession>
<organism evidence="5 6">
    <name type="scientific">Intoshia linei</name>
    <dbReference type="NCBI Taxonomy" id="1819745"/>
    <lineage>
        <taxon>Eukaryota</taxon>
        <taxon>Metazoa</taxon>
        <taxon>Spiralia</taxon>
        <taxon>Lophotrochozoa</taxon>
        <taxon>Mesozoa</taxon>
        <taxon>Orthonectida</taxon>
        <taxon>Rhopaluridae</taxon>
        <taxon>Intoshia</taxon>
    </lineage>
</organism>
<evidence type="ECO:0000256" key="1">
    <source>
        <dbReference type="ARBA" id="ARBA00022490"/>
    </source>
</evidence>
<sequence>MQSSPIDNTVIEFVRNFQQYILSHNIYEVKECYDKKFVEITNTFFDNVPWPSIESMDNYVNIDTVFSRLYKEIYYRHYYARVEGGPQLDARIDSYNNYINIFQGLLLANDPVDLHLPSIWLWNMVTEFIYQFQAFTQFRYRNIEKTLNKDTSNAWNVHSVIKICVLMCDRANINNQLILLNEGEDRMNAAGKFGCRDIYYELGLFSLIGLLRINCLLADYQHALSYVANIDRIILSTICKVPECIINYYYYVSFCYFMLRRYTEAISYICAAINYEEEQSSTINKGIYNEKKQLVDKMFYILAMSLALNPLQIDESIMHDMKNRLSDRYGKLLAGDLKEFENCFKTSCPKFVSPFIPTDSEMCERTMLPINHQLEFFLNEVIASKTQLMPELRSYIGFYSTIPIKRLSYFMQQPEEKIYQYLMCCKHRANNSQDLENEKKNKAKLDFYIDGDMIHIANTTVSKKTSDIFIRQIKNLEHIQHKLNALKIPPKV</sequence>
<dbReference type="GO" id="GO:0016282">
    <property type="term" value="C:eukaryotic 43S preinitiation complex"/>
    <property type="evidence" value="ECO:0007669"/>
    <property type="project" value="UniProtKB-UniRule"/>
</dbReference>
<evidence type="ECO:0000256" key="2">
    <source>
        <dbReference type="ARBA" id="ARBA00022540"/>
    </source>
</evidence>
<comment type="function">
    <text evidence="4">Component of the eukaryotic translation initiation factor 3 (eIF-3) complex, which is involved in protein synthesis of a specialized repertoire of mRNAs and, together with other initiation factors, stimulates binding of mRNA and methionyl-tRNAi to the 40S ribosome. The eIF-3 complex specifically targets and initiates translation of a subset of mRNAs involved in cell proliferation.</text>
</comment>
<evidence type="ECO:0000256" key="4">
    <source>
        <dbReference type="HAMAP-Rule" id="MF_03011"/>
    </source>
</evidence>